<gene>
    <name evidence="1" type="primary">slyX</name>
    <name evidence="4" type="ORF">CBP31_10855</name>
</gene>
<evidence type="ECO:0000256" key="2">
    <source>
        <dbReference type="SAM" id="Coils"/>
    </source>
</evidence>
<dbReference type="KEGG" id="opf:CBP31_10855"/>
<dbReference type="HAMAP" id="MF_00715">
    <property type="entry name" value="SlyX"/>
    <property type="match status" value="1"/>
</dbReference>
<dbReference type="Proteomes" id="UP000243937">
    <property type="component" value="Chromosome"/>
</dbReference>
<evidence type="ECO:0000313" key="5">
    <source>
        <dbReference type="Proteomes" id="UP000243937"/>
    </source>
</evidence>
<evidence type="ECO:0000256" key="3">
    <source>
        <dbReference type="SAM" id="MobiDB-lite"/>
    </source>
</evidence>
<protein>
    <recommendedName>
        <fullName evidence="1">Protein SlyX homolog</fullName>
    </recommendedName>
</protein>
<keyword evidence="5" id="KW-1185">Reference proteome</keyword>
<dbReference type="InterPro" id="IPR007236">
    <property type="entry name" value="SlyX"/>
</dbReference>
<dbReference type="PANTHER" id="PTHR36508">
    <property type="entry name" value="PROTEIN SLYX"/>
    <property type="match status" value="1"/>
</dbReference>
<dbReference type="PANTHER" id="PTHR36508:SF1">
    <property type="entry name" value="PROTEIN SLYX"/>
    <property type="match status" value="1"/>
</dbReference>
<proteinExistence type="inferred from homology"/>
<dbReference type="OrthoDB" id="5771733at2"/>
<name>A0A1Y0D6A6_9GAMM</name>
<dbReference type="Pfam" id="PF04102">
    <property type="entry name" value="SlyX"/>
    <property type="match status" value="1"/>
</dbReference>
<dbReference type="AlphaFoldDB" id="A0A1Y0D6A6"/>
<accession>A0A1Y0D6A6</accession>
<reference evidence="4 5" key="1">
    <citation type="journal article" date="2014" name="Int. J. Syst. Evol. Microbiol.">
        <title>Oceanisphaera profunda sp. nov., a marine bacterium isolated from deep-sea sediment, and emended description of the genus Oceanisphaera.</title>
        <authorList>
            <person name="Xu Z."/>
            <person name="Zhang X.Y."/>
            <person name="Su H.N."/>
            <person name="Yu Z.C."/>
            <person name="Liu C."/>
            <person name="Li H."/>
            <person name="Chen X.L."/>
            <person name="Song X.Y."/>
            <person name="Xie B.B."/>
            <person name="Qin Q.L."/>
            <person name="Zhou B.C."/>
            <person name="Shi M."/>
            <person name="Huang Y."/>
            <person name="Zhang Y.Z."/>
        </authorList>
    </citation>
    <scope>NUCLEOTIDE SEQUENCE [LARGE SCALE GENOMIC DNA]</scope>
    <source>
        <strain evidence="4 5">SM1222</strain>
    </source>
</reference>
<feature type="region of interest" description="Disordered" evidence="3">
    <location>
        <begin position="52"/>
        <end position="71"/>
    </location>
</feature>
<evidence type="ECO:0000313" key="4">
    <source>
        <dbReference type="EMBL" id="ART83060.1"/>
    </source>
</evidence>
<feature type="coiled-coil region" evidence="2">
    <location>
        <begin position="9"/>
        <end position="43"/>
    </location>
</feature>
<keyword evidence="2" id="KW-0175">Coiled coil</keyword>
<dbReference type="EMBL" id="CP021377">
    <property type="protein sequence ID" value="ART83060.1"/>
    <property type="molecule type" value="Genomic_DNA"/>
</dbReference>
<sequence>MTNDILARLEQLETRLAFQDDTIEQLNQEITAQGALSARLQAQLSMMAQRLKDLQPSNIGSQADEPPPPHY</sequence>
<evidence type="ECO:0000256" key="1">
    <source>
        <dbReference type="HAMAP-Rule" id="MF_00715"/>
    </source>
</evidence>
<dbReference type="RefSeq" id="WP_087037214.1">
    <property type="nucleotide sequence ID" value="NZ_CP021377.1"/>
</dbReference>
<dbReference type="Gene3D" id="1.20.5.300">
    <property type="match status" value="1"/>
</dbReference>
<comment type="similarity">
    <text evidence="1">Belongs to the SlyX family.</text>
</comment>
<organism evidence="4 5">
    <name type="scientific">Oceanisphaera profunda</name>
    <dbReference type="NCBI Taxonomy" id="1416627"/>
    <lineage>
        <taxon>Bacteria</taxon>
        <taxon>Pseudomonadati</taxon>
        <taxon>Pseudomonadota</taxon>
        <taxon>Gammaproteobacteria</taxon>
        <taxon>Aeromonadales</taxon>
        <taxon>Aeromonadaceae</taxon>
        <taxon>Oceanisphaera</taxon>
    </lineage>
</organism>